<evidence type="ECO:0000313" key="5">
    <source>
        <dbReference type="EMBL" id="MCV9888091.1"/>
    </source>
</evidence>
<dbReference type="CDD" id="cd13603">
    <property type="entry name" value="PBP2_TRAP_Siap_TeaA_like"/>
    <property type="match status" value="1"/>
</dbReference>
<keyword evidence="6" id="KW-1185">Reference proteome</keyword>
<dbReference type="PANTHER" id="PTHR33376:SF4">
    <property type="entry name" value="SIALIC ACID-BINDING PERIPLASMIC PROTEIN SIAP"/>
    <property type="match status" value="1"/>
</dbReference>
<dbReference type="Pfam" id="PF03480">
    <property type="entry name" value="DctP"/>
    <property type="match status" value="1"/>
</dbReference>
<dbReference type="InterPro" id="IPR038404">
    <property type="entry name" value="TRAP_DctP_sf"/>
</dbReference>
<dbReference type="Proteomes" id="UP001526147">
    <property type="component" value="Unassembled WGS sequence"/>
</dbReference>
<keyword evidence="4" id="KW-0732">Signal</keyword>
<dbReference type="InterPro" id="IPR018389">
    <property type="entry name" value="DctP_fam"/>
</dbReference>
<accession>A0ABT3DMK4</accession>
<sequence length="343" mass="38737">MKMKAFIIGIITATLLFITTGCNLLETAGKANSEGITTIKIAHYFSETHPQNIALLEKFKPLIEEKTNGKYKVEIYPANELGDEAQFTSGARIGSIQMAITGMGLQTANPKIGAVEWPYLFDSYEQANQILNGKVGDEIAKSFRELGVEPIAWTANGFRVVSSNRAIENYDEFKGLRLRMPNIPIFINTGKAMGVNVQPLALSEVFTALEQGVIDGQENPYATLKESGLYEVQSHVVETNHMFSPNVYLMNKEFFDGLDDETKNIVLEAAQESAQYEWELLQETEEKVKEELKGEGIEIIVPDEKFMKDLRESMEPVYQELYEKYDWAEEFIQLIESEKEKIS</sequence>
<evidence type="ECO:0000256" key="4">
    <source>
        <dbReference type="ARBA" id="ARBA00022729"/>
    </source>
</evidence>
<evidence type="ECO:0000256" key="2">
    <source>
        <dbReference type="ARBA" id="ARBA00009023"/>
    </source>
</evidence>
<name>A0ABT3DMK4_9BACI</name>
<comment type="subcellular location">
    <subcellularLocation>
        <location evidence="1">Cell envelope</location>
    </subcellularLocation>
</comment>
<dbReference type="PROSITE" id="PS51257">
    <property type="entry name" value="PROKAR_LIPOPROTEIN"/>
    <property type="match status" value="1"/>
</dbReference>
<dbReference type="RefSeq" id="WP_264144283.1">
    <property type="nucleotide sequence ID" value="NZ_JAOYEY010000048.1"/>
</dbReference>
<keyword evidence="3" id="KW-0813">Transport</keyword>
<gene>
    <name evidence="5" type="ORF">OIH86_20815</name>
</gene>
<dbReference type="NCBIfam" id="TIGR00787">
    <property type="entry name" value="dctP"/>
    <property type="match status" value="1"/>
</dbReference>
<dbReference type="NCBIfam" id="NF037995">
    <property type="entry name" value="TRAP_S1"/>
    <property type="match status" value="1"/>
</dbReference>
<dbReference type="EMBL" id="JAOYEY010000048">
    <property type="protein sequence ID" value="MCV9888091.1"/>
    <property type="molecule type" value="Genomic_DNA"/>
</dbReference>
<comment type="similarity">
    <text evidence="2">Belongs to the bacterial solute-binding protein 7 family.</text>
</comment>
<evidence type="ECO:0000256" key="1">
    <source>
        <dbReference type="ARBA" id="ARBA00004196"/>
    </source>
</evidence>
<protein>
    <submittedName>
        <fullName evidence="5">TRAP transporter substrate-binding protein</fullName>
    </submittedName>
</protein>
<organism evidence="5 6">
    <name type="scientific">Metabacillus halosaccharovorans</name>
    <dbReference type="NCBI Taxonomy" id="930124"/>
    <lineage>
        <taxon>Bacteria</taxon>
        <taxon>Bacillati</taxon>
        <taxon>Bacillota</taxon>
        <taxon>Bacilli</taxon>
        <taxon>Bacillales</taxon>
        <taxon>Bacillaceae</taxon>
        <taxon>Metabacillus</taxon>
    </lineage>
</organism>
<evidence type="ECO:0000256" key="3">
    <source>
        <dbReference type="ARBA" id="ARBA00022448"/>
    </source>
</evidence>
<reference evidence="5 6" key="1">
    <citation type="submission" date="2022-10" db="EMBL/GenBank/DDBJ databases">
        <title>Draft genome assembly of moderately radiation resistant bacterium Metabacillus halosaccharovorans.</title>
        <authorList>
            <person name="Pal S."/>
            <person name="Gopinathan A."/>
        </authorList>
    </citation>
    <scope>NUCLEOTIDE SEQUENCE [LARGE SCALE GENOMIC DNA]</scope>
    <source>
        <strain evidence="5 6">VITHBRA001</strain>
    </source>
</reference>
<dbReference type="PANTHER" id="PTHR33376">
    <property type="match status" value="1"/>
</dbReference>
<proteinExistence type="inferred from homology"/>
<evidence type="ECO:0000313" key="6">
    <source>
        <dbReference type="Proteomes" id="UP001526147"/>
    </source>
</evidence>
<dbReference type="Gene3D" id="3.40.190.170">
    <property type="entry name" value="Bacterial extracellular solute-binding protein, family 7"/>
    <property type="match status" value="1"/>
</dbReference>
<comment type="caution">
    <text evidence="5">The sequence shown here is derived from an EMBL/GenBank/DDBJ whole genome shotgun (WGS) entry which is preliminary data.</text>
</comment>
<dbReference type="PIRSF" id="PIRSF006470">
    <property type="entry name" value="DctB"/>
    <property type="match status" value="1"/>
</dbReference>
<dbReference type="InterPro" id="IPR004682">
    <property type="entry name" value="TRAP_DctP"/>
</dbReference>